<organism evidence="3 4">
    <name type="scientific">Crassaminicella thermophila</name>
    <dbReference type="NCBI Taxonomy" id="2599308"/>
    <lineage>
        <taxon>Bacteria</taxon>
        <taxon>Bacillati</taxon>
        <taxon>Bacillota</taxon>
        <taxon>Clostridia</taxon>
        <taxon>Eubacteriales</taxon>
        <taxon>Clostridiaceae</taxon>
        <taxon>Crassaminicella</taxon>
    </lineage>
</organism>
<name>A0A5C0SE98_CRATE</name>
<evidence type="ECO:0000259" key="2">
    <source>
        <dbReference type="Pfam" id="PF00534"/>
    </source>
</evidence>
<dbReference type="Proteomes" id="UP000324646">
    <property type="component" value="Chromosome"/>
</dbReference>
<evidence type="ECO:0000313" key="4">
    <source>
        <dbReference type="Proteomes" id="UP000324646"/>
    </source>
</evidence>
<dbReference type="SUPFAM" id="SSF53756">
    <property type="entry name" value="UDP-Glycosyltransferase/glycogen phosphorylase"/>
    <property type="match status" value="1"/>
</dbReference>
<dbReference type="PANTHER" id="PTHR46401:SF2">
    <property type="entry name" value="GLYCOSYLTRANSFERASE WBBK-RELATED"/>
    <property type="match status" value="1"/>
</dbReference>
<dbReference type="RefSeq" id="WP_148809251.1">
    <property type="nucleotide sequence ID" value="NZ_CP042243.1"/>
</dbReference>
<sequence length="330" mass="38729">MNVLFQIRKDYLSNIAGDSIIMQNLKKNLINFGIRIDVCTDTKINLNKYEIVHIFNTIRVQESYQFMKHAKNNNKKIVLTPIYWDLRNYFKDTKQQKKLESWYRSEKKRKFLFDNCDIYLPHCYSEAALIIKNYNTSSKYKCIPYGVDENFSNGSKRYLINTYGIDDYILCVGRINYQKNQLGLIKAISKEKIPIVLVGSVNDKDYLKQCMKVRSENIYLLENIKTSELNSIYKSARVHVLPSWLEYPGLANLEAGMAGCNVVTTEIGSTKEVFGEFVRYCNPYDNESIYKEVMESFEEKGNGLFRDFIRENYTWKKVAKKILEIYLSLI</sequence>
<dbReference type="Pfam" id="PF00534">
    <property type="entry name" value="Glycos_transf_1"/>
    <property type="match status" value="1"/>
</dbReference>
<feature type="domain" description="Glycosyl transferase family 1" evidence="2">
    <location>
        <begin position="166"/>
        <end position="300"/>
    </location>
</feature>
<dbReference type="AlphaFoldDB" id="A0A5C0SE98"/>
<dbReference type="KEGG" id="crs:FQB35_06745"/>
<dbReference type="InterPro" id="IPR001296">
    <property type="entry name" value="Glyco_trans_1"/>
</dbReference>
<dbReference type="EMBL" id="CP042243">
    <property type="protein sequence ID" value="QEK12096.1"/>
    <property type="molecule type" value="Genomic_DNA"/>
</dbReference>
<protein>
    <submittedName>
        <fullName evidence="3">Glycosyltransferase family 4 protein</fullName>
    </submittedName>
</protein>
<dbReference type="PANTHER" id="PTHR46401">
    <property type="entry name" value="GLYCOSYLTRANSFERASE WBBK-RELATED"/>
    <property type="match status" value="1"/>
</dbReference>
<reference evidence="3 4" key="1">
    <citation type="submission" date="2019-07" db="EMBL/GenBank/DDBJ databases">
        <title>Complete genome of Crassaminicella thermophila SY095.</title>
        <authorList>
            <person name="Li X."/>
        </authorList>
    </citation>
    <scope>NUCLEOTIDE SEQUENCE [LARGE SCALE GENOMIC DNA]</scope>
    <source>
        <strain evidence="3 4">SY095</strain>
    </source>
</reference>
<dbReference type="CDD" id="cd03801">
    <property type="entry name" value="GT4_PimA-like"/>
    <property type="match status" value="1"/>
</dbReference>
<accession>A0A5C0SE98</accession>
<dbReference type="GO" id="GO:0009103">
    <property type="term" value="P:lipopolysaccharide biosynthetic process"/>
    <property type="evidence" value="ECO:0007669"/>
    <property type="project" value="TreeGrafter"/>
</dbReference>
<dbReference type="OrthoDB" id="9811239at2"/>
<dbReference type="GO" id="GO:0016757">
    <property type="term" value="F:glycosyltransferase activity"/>
    <property type="evidence" value="ECO:0007669"/>
    <property type="project" value="InterPro"/>
</dbReference>
<evidence type="ECO:0000313" key="3">
    <source>
        <dbReference type="EMBL" id="QEK12096.1"/>
    </source>
</evidence>
<dbReference type="Gene3D" id="3.40.50.2000">
    <property type="entry name" value="Glycogen Phosphorylase B"/>
    <property type="match status" value="2"/>
</dbReference>
<keyword evidence="1 3" id="KW-0808">Transferase</keyword>
<keyword evidence="4" id="KW-1185">Reference proteome</keyword>
<gene>
    <name evidence="3" type="ORF">FQB35_06745</name>
</gene>
<proteinExistence type="predicted"/>
<evidence type="ECO:0000256" key="1">
    <source>
        <dbReference type="ARBA" id="ARBA00022679"/>
    </source>
</evidence>